<dbReference type="InterPro" id="IPR003593">
    <property type="entry name" value="AAA+_ATPase"/>
</dbReference>
<dbReference type="CDD" id="cd03221">
    <property type="entry name" value="ABCF_EF-3"/>
    <property type="match status" value="2"/>
</dbReference>
<sequence length="539" mass="61882">MLLTLKDVKKIFGSDLLFENLNFEIKEKDRIGLVGRNGSGKTTIFKLITELEVPDKGQVFKRKNATIGYLSQIPEFDGLVADFLKMSFQNLMELKEKMTVLEQKMLDPNKFEKALQQYGEVQEQFSRLGGYEIDSKLEMVTNGLRIPHLLNQSFEQLSGGEKTKVGLAKVLLEEPTVLLLDEPTNHLDLPSIEWLENYLKDFKGACCIISHDRYFLDEVVTKVADLESGEITLYHGNYSAFVNEKEERLLAEFKAFQEQQKKLKKMKEAIKRLRQWANQSNPPNAALHKRARNMERAIERMEKLDRPILDPKKMNLSFHTDQRSGKDVVRLEGIGKTYQDVTVLQNLDLHIRYQDRLAIVGPNGSGKSTLLHIIMEEEKPSSGNVHLGAQVKIGYLSQQPLHGVDPNMKMIDYFRSFITVTEGQAREILSRFMFYGYSVFQKVSQLSGGERMRLKLSIFMHQDLNLLILDEPTNHLDVDSQEVLEDALEQFTGTVLCVSHDRYFLNNCFHETAYLLGGKLHRFIGNYDETKEKAQSVGY</sequence>
<feature type="domain" description="ABC transporter" evidence="4">
    <location>
        <begin position="329"/>
        <end position="537"/>
    </location>
</feature>
<dbReference type="SMART" id="SM00382">
    <property type="entry name" value="AAA"/>
    <property type="match status" value="2"/>
</dbReference>
<dbReference type="AlphaFoldDB" id="A0A841Q5S9"/>
<dbReference type="PROSITE" id="PS00211">
    <property type="entry name" value="ABC_TRANSPORTER_1"/>
    <property type="match status" value="2"/>
</dbReference>
<proteinExistence type="predicted"/>
<dbReference type="FunFam" id="3.40.50.300:FF:000011">
    <property type="entry name" value="Putative ABC transporter ATP-binding component"/>
    <property type="match status" value="1"/>
</dbReference>
<evidence type="ECO:0000259" key="4">
    <source>
        <dbReference type="PROSITE" id="PS50893"/>
    </source>
</evidence>
<evidence type="ECO:0000256" key="3">
    <source>
        <dbReference type="SAM" id="Coils"/>
    </source>
</evidence>
<dbReference type="InterPro" id="IPR051309">
    <property type="entry name" value="ABCF_ATPase"/>
</dbReference>
<dbReference type="NCBIfam" id="NF000355">
    <property type="entry name" value="ribo_prot_ABC_F"/>
    <property type="match status" value="1"/>
</dbReference>
<dbReference type="PANTHER" id="PTHR42855">
    <property type="entry name" value="ABC TRANSPORTER ATP-BINDING SUBUNIT"/>
    <property type="match status" value="1"/>
</dbReference>
<keyword evidence="1" id="KW-0547">Nucleotide-binding</keyword>
<evidence type="ECO:0000256" key="1">
    <source>
        <dbReference type="ARBA" id="ARBA00022741"/>
    </source>
</evidence>
<dbReference type="InterPro" id="IPR017871">
    <property type="entry name" value="ABC_transporter-like_CS"/>
</dbReference>
<protein>
    <submittedName>
        <fullName evidence="5">ATPase subunit of ABC transporter with duplicated ATPase domains</fullName>
    </submittedName>
</protein>
<dbReference type="Proteomes" id="UP000581688">
    <property type="component" value="Unassembled WGS sequence"/>
</dbReference>
<reference evidence="5 6" key="1">
    <citation type="submission" date="2020-08" db="EMBL/GenBank/DDBJ databases">
        <title>Genomic Encyclopedia of Type Strains, Phase IV (KMG-IV): sequencing the most valuable type-strain genomes for metagenomic binning, comparative biology and taxonomic classification.</title>
        <authorList>
            <person name="Goeker M."/>
        </authorList>
    </citation>
    <scope>NUCLEOTIDE SEQUENCE [LARGE SCALE GENOMIC DNA]</scope>
    <source>
        <strain evidence="5 6">DSM 19612</strain>
    </source>
</reference>
<dbReference type="PANTHER" id="PTHR42855:SF2">
    <property type="entry name" value="DRUG RESISTANCE ABC TRANSPORTER,ATP-BINDING PROTEIN"/>
    <property type="match status" value="1"/>
</dbReference>
<dbReference type="InterPro" id="IPR032781">
    <property type="entry name" value="ABC_tran_Xtn"/>
</dbReference>
<dbReference type="Pfam" id="PF00005">
    <property type="entry name" value="ABC_tran"/>
    <property type="match status" value="2"/>
</dbReference>
<dbReference type="RefSeq" id="WP_174496625.1">
    <property type="nucleotide sequence ID" value="NZ_CADDWK010000008.1"/>
</dbReference>
<evidence type="ECO:0000313" key="5">
    <source>
        <dbReference type="EMBL" id="MBB6453829.1"/>
    </source>
</evidence>
<organism evidence="5 6">
    <name type="scientific">Salirhabdus euzebyi</name>
    <dbReference type="NCBI Taxonomy" id="394506"/>
    <lineage>
        <taxon>Bacteria</taxon>
        <taxon>Bacillati</taxon>
        <taxon>Bacillota</taxon>
        <taxon>Bacilli</taxon>
        <taxon>Bacillales</taxon>
        <taxon>Bacillaceae</taxon>
        <taxon>Salirhabdus</taxon>
    </lineage>
</organism>
<comment type="caution">
    <text evidence="5">The sequence shown here is derived from an EMBL/GenBank/DDBJ whole genome shotgun (WGS) entry which is preliminary data.</text>
</comment>
<keyword evidence="3" id="KW-0175">Coiled coil</keyword>
<evidence type="ECO:0000256" key="2">
    <source>
        <dbReference type="ARBA" id="ARBA00022840"/>
    </source>
</evidence>
<dbReference type="GO" id="GO:0016887">
    <property type="term" value="F:ATP hydrolysis activity"/>
    <property type="evidence" value="ECO:0007669"/>
    <property type="project" value="InterPro"/>
</dbReference>
<dbReference type="Pfam" id="PF12848">
    <property type="entry name" value="ABC_tran_Xtn"/>
    <property type="match status" value="1"/>
</dbReference>
<feature type="domain" description="ABC transporter" evidence="4">
    <location>
        <begin position="3"/>
        <end position="253"/>
    </location>
</feature>
<dbReference type="PROSITE" id="PS50893">
    <property type="entry name" value="ABC_TRANSPORTER_2"/>
    <property type="match status" value="2"/>
</dbReference>
<accession>A0A841Q5S9</accession>
<evidence type="ECO:0000313" key="6">
    <source>
        <dbReference type="Proteomes" id="UP000581688"/>
    </source>
</evidence>
<dbReference type="SUPFAM" id="SSF52540">
    <property type="entry name" value="P-loop containing nucleoside triphosphate hydrolases"/>
    <property type="match status" value="2"/>
</dbReference>
<dbReference type="Gene3D" id="3.40.50.300">
    <property type="entry name" value="P-loop containing nucleotide triphosphate hydrolases"/>
    <property type="match status" value="2"/>
</dbReference>
<dbReference type="InterPro" id="IPR003439">
    <property type="entry name" value="ABC_transporter-like_ATP-bd"/>
</dbReference>
<name>A0A841Q5S9_9BACI</name>
<keyword evidence="6" id="KW-1185">Reference proteome</keyword>
<gene>
    <name evidence="5" type="ORF">HNQ94_002280</name>
</gene>
<dbReference type="GO" id="GO:0005524">
    <property type="term" value="F:ATP binding"/>
    <property type="evidence" value="ECO:0007669"/>
    <property type="project" value="UniProtKB-KW"/>
</dbReference>
<keyword evidence="2" id="KW-0067">ATP-binding</keyword>
<dbReference type="InterPro" id="IPR027417">
    <property type="entry name" value="P-loop_NTPase"/>
</dbReference>
<dbReference type="EMBL" id="JACHGH010000006">
    <property type="protein sequence ID" value="MBB6453829.1"/>
    <property type="molecule type" value="Genomic_DNA"/>
</dbReference>
<feature type="coiled-coil region" evidence="3">
    <location>
        <begin position="256"/>
        <end position="304"/>
    </location>
</feature>